<evidence type="ECO:0000313" key="1">
    <source>
        <dbReference type="EMBL" id="VDL59131.1"/>
    </source>
</evidence>
<evidence type="ECO:0000313" key="3">
    <source>
        <dbReference type="WBParaSite" id="HDID_0000681501-mRNA-1"/>
    </source>
</evidence>
<dbReference type="Proteomes" id="UP000274504">
    <property type="component" value="Unassembled WGS sequence"/>
</dbReference>
<name>A0A158QE32_HYMDI</name>
<dbReference type="InterPro" id="IPR043129">
    <property type="entry name" value="ATPase_NBD"/>
</dbReference>
<evidence type="ECO:0000313" key="2">
    <source>
        <dbReference type="Proteomes" id="UP000274504"/>
    </source>
</evidence>
<dbReference type="OrthoDB" id="5132116at2759"/>
<reference evidence="3" key="1">
    <citation type="submission" date="2016-04" db="UniProtKB">
        <authorList>
            <consortium name="WormBaseParasite"/>
        </authorList>
    </citation>
    <scope>IDENTIFICATION</scope>
</reference>
<dbReference type="WBParaSite" id="HDID_0000681501-mRNA-1">
    <property type="protein sequence ID" value="HDID_0000681501-mRNA-1"/>
    <property type="gene ID" value="HDID_0000681501"/>
</dbReference>
<organism evidence="3">
    <name type="scientific">Hymenolepis diminuta</name>
    <name type="common">Rat tapeworm</name>
    <dbReference type="NCBI Taxonomy" id="6216"/>
    <lineage>
        <taxon>Eukaryota</taxon>
        <taxon>Metazoa</taxon>
        <taxon>Spiralia</taxon>
        <taxon>Lophotrochozoa</taxon>
        <taxon>Platyhelminthes</taxon>
        <taxon>Cestoda</taxon>
        <taxon>Eucestoda</taxon>
        <taxon>Cyclophyllidea</taxon>
        <taxon>Hymenolepididae</taxon>
        <taxon>Hymenolepis</taxon>
    </lineage>
</organism>
<dbReference type="AlphaFoldDB" id="A0A158QE32"/>
<sequence length="129" mass="15032">MSEKVQGLVIDSESGMIKAGFSRDDALRAIFPSAIGRYKHSLRSKKIFLFESIFELLFRTRRSVPVTYFNQFVNVYTSSTTPFKLVNSDCMFKKPLRPPFISVMSRWEQSMNVVLRKKDNLVRNRPSRD</sequence>
<dbReference type="STRING" id="6216.A0A158QE32"/>
<protein>
    <submittedName>
        <fullName evidence="3">Transposase</fullName>
    </submittedName>
</protein>
<dbReference type="EMBL" id="UYSG01010880">
    <property type="protein sequence ID" value="VDL59131.1"/>
    <property type="molecule type" value="Genomic_DNA"/>
</dbReference>
<proteinExistence type="predicted"/>
<reference evidence="1 2" key="2">
    <citation type="submission" date="2018-11" db="EMBL/GenBank/DDBJ databases">
        <authorList>
            <consortium name="Pathogen Informatics"/>
        </authorList>
    </citation>
    <scope>NUCLEOTIDE SEQUENCE [LARGE SCALE GENOMIC DNA]</scope>
</reference>
<gene>
    <name evidence="1" type="ORF">HDID_LOCUS6813</name>
</gene>
<accession>A0A158QE32</accession>
<dbReference type="SUPFAM" id="SSF53067">
    <property type="entry name" value="Actin-like ATPase domain"/>
    <property type="match status" value="1"/>
</dbReference>
<dbReference type="Gene3D" id="3.30.420.40">
    <property type="match status" value="1"/>
</dbReference>